<protein>
    <submittedName>
        <fullName evidence="2">Unnamed protein product</fullName>
    </submittedName>
</protein>
<proteinExistence type="predicted"/>
<evidence type="ECO:0000313" key="2">
    <source>
        <dbReference type="EMBL" id="GMF16028.1"/>
    </source>
</evidence>
<organism evidence="2 3">
    <name type="scientific">Phytophthora fragariaefolia</name>
    <dbReference type="NCBI Taxonomy" id="1490495"/>
    <lineage>
        <taxon>Eukaryota</taxon>
        <taxon>Sar</taxon>
        <taxon>Stramenopiles</taxon>
        <taxon>Oomycota</taxon>
        <taxon>Peronosporomycetes</taxon>
        <taxon>Peronosporales</taxon>
        <taxon>Peronosporaceae</taxon>
        <taxon>Phytophthora</taxon>
    </lineage>
</organism>
<dbReference type="InterPro" id="IPR021109">
    <property type="entry name" value="Peptidase_aspartic_dom_sf"/>
</dbReference>
<dbReference type="Gene3D" id="2.40.70.10">
    <property type="entry name" value="Acid Proteases"/>
    <property type="match status" value="1"/>
</dbReference>
<comment type="caution">
    <text evidence="2">The sequence shown here is derived from an EMBL/GenBank/DDBJ whole genome shotgun (WGS) entry which is preliminary data.</text>
</comment>
<reference evidence="2" key="1">
    <citation type="submission" date="2023-04" db="EMBL/GenBank/DDBJ databases">
        <title>Phytophthora fragariaefolia NBRC 109709.</title>
        <authorList>
            <person name="Ichikawa N."/>
            <person name="Sato H."/>
            <person name="Tonouchi N."/>
        </authorList>
    </citation>
    <scope>NUCLEOTIDE SEQUENCE</scope>
    <source>
        <strain evidence="2">NBRC 109709</strain>
    </source>
</reference>
<feature type="region of interest" description="Disordered" evidence="1">
    <location>
        <begin position="88"/>
        <end position="151"/>
    </location>
</feature>
<sequence length="151" mass="16432">MDGKLKYILSVQSGVKLGDNEIGEAILELVTIEVRLKNVPNYQCAAAVFDIPEEFDCVLGMPYFVDVQPSIDWRRRCFKSDVQVGASTMEASTPLGKGRQANGSGLHEAVGGGNPSAISHDSGRAAVPETRSEDEVESVERPPEERRKLSK</sequence>
<accession>A0A9W6TM35</accession>
<name>A0A9W6TM35_9STRA</name>
<keyword evidence="3" id="KW-1185">Reference proteome</keyword>
<evidence type="ECO:0000313" key="3">
    <source>
        <dbReference type="Proteomes" id="UP001165121"/>
    </source>
</evidence>
<feature type="compositionally biased region" description="Basic and acidic residues" evidence="1">
    <location>
        <begin position="130"/>
        <end position="151"/>
    </location>
</feature>
<dbReference type="EMBL" id="BSXT01000049">
    <property type="protein sequence ID" value="GMF16028.1"/>
    <property type="molecule type" value="Genomic_DNA"/>
</dbReference>
<gene>
    <name evidence="2" type="ORF">Pfra01_000066300</name>
</gene>
<evidence type="ECO:0000256" key="1">
    <source>
        <dbReference type="SAM" id="MobiDB-lite"/>
    </source>
</evidence>
<dbReference type="AlphaFoldDB" id="A0A9W6TM35"/>
<dbReference type="Proteomes" id="UP001165121">
    <property type="component" value="Unassembled WGS sequence"/>
</dbReference>
<dbReference type="OrthoDB" id="106121at2759"/>